<dbReference type="Gene3D" id="3.40.120.10">
    <property type="entry name" value="Alpha-D-Glucose-1,6-Bisphosphate, subunit A, domain 3"/>
    <property type="match status" value="3"/>
</dbReference>
<dbReference type="SUPFAM" id="SSF53738">
    <property type="entry name" value="Phosphoglucomutase, first 3 domains"/>
    <property type="match status" value="3"/>
</dbReference>
<evidence type="ECO:0000256" key="7">
    <source>
        <dbReference type="SAM" id="Coils"/>
    </source>
</evidence>
<dbReference type="RefSeq" id="WP_172231154.1">
    <property type="nucleotide sequence ID" value="NZ_CP035946.1"/>
</dbReference>
<feature type="domain" description="Alpha-D-phosphohexomutase alpha/beta/alpha" evidence="11">
    <location>
        <begin position="256"/>
        <end position="360"/>
    </location>
</feature>
<feature type="domain" description="Alpha-D-phosphohexomutase C-terminal" evidence="8">
    <location>
        <begin position="365"/>
        <end position="437"/>
    </location>
</feature>
<evidence type="ECO:0000256" key="4">
    <source>
        <dbReference type="ARBA" id="ARBA00022723"/>
    </source>
</evidence>
<comment type="cofactor">
    <cofactor evidence="1">
        <name>Mg(2+)</name>
        <dbReference type="ChEBI" id="CHEBI:18420"/>
    </cofactor>
</comment>
<dbReference type="EMBL" id="JACGBB010000010">
    <property type="protein sequence ID" value="MBZ7987576.1"/>
    <property type="molecule type" value="Genomic_DNA"/>
</dbReference>
<accession>A0ABS7WT79</accession>
<keyword evidence="4" id="KW-0479">Metal-binding</keyword>
<dbReference type="InterPro" id="IPR036900">
    <property type="entry name" value="A-D-PHexomutase_C_sf"/>
</dbReference>
<keyword evidence="6" id="KW-0413">Isomerase</keyword>
<sequence length="453" mass="52131">MKHIFREYDIRGIYASEITAQFTKALGYVLGKIMLSKNAKSVSVGYDARLSNNILHNALIYGLNKSKIKVYSLGLVPTPVGYFSTYKCNIDANIIISASHNPKEYNGFKITINKESFFGDELANIYNEVKAQMDNFDNKIEDVEYEFLDAKEEYLQFLQEEFKDLKNLNFNISCDLANGAASYVAKEILNRLNIKNTCILDEFDGEFKTHEPDPTEEENLQMLKTQMQKDNSSIAFAFDGDADRVVCLLKDKIIKGDELCYIFAKNMQNPKILCEVKCSKIIYDEINKLGECKMCKTGHSNIKKAIKEHNFNLAAELSGHIFFNDIYFGYDDAIYAMLRILRIYNKNPNFNELLDNLPKSFKSDEIKIKVDENNKFKLMQDFINNINSLNLNASIILIDGVRINYDDGFILLRASNTSPYLITRLEAKSKERLKEFQIFLQKELKKLSLDLTF</sequence>
<evidence type="ECO:0000313" key="12">
    <source>
        <dbReference type="EMBL" id="MBZ7987576.1"/>
    </source>
</evidence>
<dbReference type="Pfam" id="PF02879">
    <property type="entry name" value="PGM_PMM_II"/>
    <property type="match status" value="1"/>
</dbReference>
<evidence type="ECO:0000259" key="10">
    <source>
        <dbReference type="Pfam" id="PF02879"/>
    </source>
</evidence>
<evidence type="ECO:0000256" key="5">
    <source>
        <dbReference type="ARBA" id="ARBA00022842"/>
    </source>
</evidence>
<dbReference type="InterPro" id="IPR005844">
    <property type="entry name" value="A-D-PHexomutase_a/b/a-I"/>
</dbReference>
<dbReference type="Proteomes" id="UP000786183">
    <property type="component" value="Unassembled WGS sequence"/>
</dbReference>
<dbReference type="InterPro" id="IPR016055">
    <property type="entry name" value="A-D-PHexomutase_a/b/a-I/II/III"/>
</dbReference>
<reference evidence="12 13" key="1">
    <citation type="submission" date="2020-07" db="EMBL/GenBank/DDBJ databases">
        <title>Transfer of Campylobacter canadensis to the novel genus Avispirillum gen. nov., that also includes two novel species recovered from migratory waterfowl: Avispirillum anseris sp. nov. and Avispirillum brantae sp. nov.</title>
        <authorList>
            <person name="Miller W.G."/>
            <person name="Chapman M.H."/>
            <person name="Yee E."/>
            <person name="Inglis G.D."/>
        </authorList>
    </citation>
    <scope>NUCLEOTIDE SEQUENCE [LARGE SCALE GENOMIC DNA]</scope>
    <source>
        <strain evidence="12 13">L283</strain>
    </source>
</reference>
<evidence type="ECO:0000256" key="2">
    <source>
        <dbReference type="ARBA" id="ARBA00010231"/>
    </source>
</evidence>
<dbReference type="Pfam" id="PF02878">
    <property type="entry name" value="PGM_PMM_I"/>
    <property type="match status" value="1"/>
</dbReference>
<evidence type="ECO:0000259" key="8">
    <source>
        <dbReference type="Pfam" id="PF00408"/>
    </source>
</evidence>
<dbReference type="Gene3D" id="3.30.310.50">
    <property type="entry name" value="Alpha-D-phosphohexomutase, C-terminal domain"/>
    <property type="match status" value="1"/>
</dbReference>
<evidence type="ECO:0000313" key="13">
    <source>
        <dbReference type="Proteomes" id="UP000786183"/>
    </source>
</evidence>
<dbReference type="InterPro" id="IPR005845">
    <property type="entry name" value="A-D-PHexomutase_a/b/a-II"/>
</dbReference>
<keyword evidence="3" id="KW-0597">Phosphoprotein</keyword>
<dbReference type="Pfam" id="PF00408">
    <property type="entry name" value="PGM_PMM_IV"/>
    <property type="match status" value="1"/>
</dbReference>
<dbReference type="PRINTS" id="PR00509">
    <property type="entry name" value="PGMPMM"/>
</dbReference>
<dbReference type="CDD" id="cd03089">
    <property type="entry name" value="PMM_PGM"/>
    <property type="match status" value="1"/>
</dbReference>
<evidence type="ECO:0000259" key="11">
    <source>
        <dbReference type="Pfam" id="PF02880"/>
    </source>
</evidence>
<name>A0ABS7WT79_9BACT</name>
<dbReference type="InterPro" id="IPR005841">
    <property type="entry name" value="Alpha-D-phosphohexomutase_SF"/>
</dbReference>
<keyword evidence="5" id="KW-0460">Magnesium</keyword>
<protein>
    <submittedName>
        <fullName evidence="12">Phosphomannomutase/phosphoglucomutase</fullName>
    </submittedName>
</protein>
<evidence type="ECO:0000256" key="6">
    <source>
        <dbReference type="ARBA" id="ARBA00023235"/>
    </source>
</evidence>
<evidence type="ECO:0000259" key="9">
    <source>
        <dbReference type="Pfam" id="PF02878"/>
    </source>
</evidence>
<feature type="domain" description="Alpha-D-phosphohexomutase alpha/beta/alpha" evidence="10">
    <location>
        <begin position="152"/>
        <end position="248"/>
    </location>
</feature>
<dbReference type="PANTHER" id="PTHR43771:SF2">
    <property type="entry name" value="PHOSPHOMANNOMUTASE_PHOSPHOGLUCOMUTASE"/>
    <property type="match status" value="1"/>
</dbReference>
<dbReference type="InterPro" id="IPR005843">
    <property type="entry name" value="A-D-PHexomutase_C"/>
</dbReference>
<gene>
    <name evidence="12" type="ORF">AVCANL283_05620</name>
</gene>
<evidence type="ECO:0000256" key="1">
    <source>
        <dbReference type="ARBA" id="ARBA00001946"/>
    </source>
</evidence>
<proteinExistence type="inferred from homology"/>
<feature type="coiled-coil region" evidence="7">
    <location>
        <begin position="126"/>
        <end position="168"/>
    </location>
</feature>
<dbReference type="PANTHER" id="PTHR43771">
    <property type="entry name" value="PHOSPHOMANNOMUTASE"/>
    <property type="match status" value="1"/>
</dbReference>
<feature type="domain" description="Alpha-D-phosphohexomutase alpha/beta/alpha" evidence="9">
    <location>
        <begin position="3"/>
        <end position="132"/>
    </location>
</feature>
<keyword evidence="7" id="KW-0175">Coiled coil</keyword>
<organism evidence="12 13">
    <name type="scientific">Campylobacter canadensis</name>
    <dbReference type="NCBI Taxonomy" id="449520"/>
    <lineage>
        <taxon>Bacteria</taxon>
        <taxon>Pseudomonadati</taxon>
        <taxon>Campylobacterota</taxon>
        <taxon>Epsilonproteobacteria</taxon>
        <taxon>Campylobacterales</taxon>
        <taxon>Campylobacteraceae</taxon>
        <taxon>Campylobacter</taxon>
    </lineage>
</organism>
<dbReference type="Pfam" id="PF02880">
    <property type="entry name" value="PGM_PMM_III"/>
    <property type="match status" value="1"/>
</dbReference>
<dbReference type="InterPro" id="IPR005846">
    <property type="entry name" value="A-D-PHexomutase_a/b/a-III"/>
</dbReference>
<evidence type="ECO:0000256" key="3">
    <source>
        <dbReference type="ARBA" id="ARBA00022553"/>
    </source>
</evidence>
<comment type="caution">
    <text evidence="12">The sequence shown here is derived from an EMBL/GenBank/DDBJ whole genome shotgun (WGS) entry which is preliminary data.</text>
</comment>
<dbReference type="SUPFAM" id="SSF55957">
    <property type="entry name" value="Phosphoglucomutase, C-terminal domain"/>
    <property type="match status" value="1"/>
</dbReference>
<keyword evidence="13" id="KW-1185">Reference proteome</keyword>
<comment type="similarity">
    <text evidence="2">Belongs to the phosphohexose mutase family.</text>
</comment>